<dbReference type="Pfam" id="PF01471">
    <property type="entry name" value="PG_binding_1"/>
    <property type="match status" value="1"/>
</dbReference>
<dbReference type="SUPFAM" id="SSF47090">
    <property type="entry name" value="PGBD-like"/>
    <property type="match status" value="1"/>
</dbReference>
<sequence length="1920" mass="214197">MTKTAVTNQKKFDAAPQSVSKTFFTKNETIANESDCFFKATNIKHHTDSQAALQFKLNAGQSYDRHENQADTIAEQFDKGDEIDTGIIQTMPADSNTQQLNSSDSTKIKALRGGGRMLPAKLRTEFNSTFGADFSNIRIHTDSQANRYASDFNAKAFTVGNDLVFAANQYAPDSRAGKKLLAHELSHSLQQSASTGANLIQKKDEDNSTIPAVTSEQINYQDAKIKNRSIWDGLLSTIKPFHNFNTDPYRSPRRFANYTKRTQLFLQTINSNLAIDGIFSLRLLYSLEILSTSDNAVIADIRQNIFNNNHFLKATVRRFRRLLSSRLSFNPPLNSNLFKGILVFKYINQSANFALKKGRRGQEVVILQKALRDLSYDIPNNENNYGFFDDKTKEALKSFQRDVGFEGRAVDGILGRHTLRKLDQRFSASNKQQYRSFGSGTFVLIRVGVTRVFGDSFEDKKELLLQVLLKAFDGISRNDANKLLPATIADITKKNLIWWTKYKTIVEEDIKRNYVDIFLERSIYQNYRAKSVQVQGTKKTAEQITSDTRESLYKLQGKKKLYQLYREMKHLEEALSSAELGKMLGLAGVPLLLLKSYSLPTLKIKYQRIKAQLLLELDKLGISLEVFEIDVASFRRSFRSFAVLTAIKMLDRNESKTLIAKSQLQDDKNIKEIRNIIAQLVPLYAKAQKNWWMGLSEQMVGNTLSITGNDTLDTFIKLSVRSLPVIGPGIRSIDMVHASYAIYRFKDGSQGFLNSYFKKSQELEQKAHAILSAGAQKYNILAFPDLDLRNNGNRYLRIRDDKKLRDLLQGFISNSGSGVLKNIHSMKRELQNSPNKIWELKPVWSRALSDLGLGEKDPQYQIILREVERRKAEKSRRNILLAVGGIALGLLALASGPIGWAALAGSIAVGSIDAYIQYQEISFTRTARRTALDPNDALSDVDQSWLWFYISLAGIALDFLDVVRFIKVAKTAKEANKLVTRVADDLASNIAKLEAKGTTEALAEAGKLKKILAKFDANKIEFAKNVDILLKLKDEPQLILRLSEVMADKNIAKAVTGLEKLLGKNSTSFMQLLRFYGGIGNDLASELPEVFRVIKQGKIHKQSDLIAQVLSQPALQKVLLDNSHDPRLLTREWRAWITGGRQSSFISYLKKSGHEIDMSRGASITAELGAGFSTLSNLAKNRQILRQLEPRLVNALDAGKLPANVEDIILRHLSDELIGATDDISRAGKRVKDVLAALIGGELKSNIEFVKVSLLLNDTKFIKKIFEAAANIPGKQRYLTILDDLIRKYKPSETVLEQVLKIGVVTDKNTLVIILSNSALREALANSPNALRILKKCASPCFPKTLTAEQVVKLNDLLATKNLNAKAFAHLNEYIYLNRNILDSGGFDQFLLTLEQNFSSIISGGLRTSKASATKMASQIKAGETLLALTNSNTISSILRRGIPQQLLSNIISTAVSEGKTAMQLRDLMIDINKISGIAFKGEMRQLGKVFYGLTKASSFDDALKFFDIMRVYSKRHAAMFDDILSRLELAEIARFLPKHAGSSKAHFLRVVANFKPLLDQNILDMSHIVILAKKLSKRGGRGITMDDLYELKRVLDSADFKNTSGAVDFIKGKLINESQNLQQFIRAELKDKSILTQVIPAIRARNPFVTLEEALEISLKDPGLSFFNSLPNGTKQLAILANTEAGLANMLEQVVYGTNLLRQQLGLAASSSNKLAASLITEIDMLLKAIPIPNPASVKLGSVRSKIVKKLNELLGTNLNIIELRRLDKIITEQGSRGSVFEHWVRANFQDPLSTITRLRGKAPPFNAVSSTSGVVKNVQFDAHFITTMASGRVFLGVEIKHIDGLLQGDSLAQLTRYAALVKNPGKYLSNGQTFQQIAVRYVFSSETIARKNAAIIRKQLGANTVIYFVDKIGKVKVL</sequence>
<feature type="domain" description="eCIS core" evidence="2">
    <location>
        <begin position="118"/>
        <end position="193"/>
    </location>
</feature>
<dbReference type="InterPro" id="IPR036366">
    <property type="entry name" value="PGBDSf"/>
</dbReference>
<dbReference type="InterPro" id="IPR002477">
    <property type="entry name" value="Peptidoglycan-bd-like"/>
</dbReference>
<gene>
    <name evidence="3" type="ORF">MNBD_GAMMA22-3073</name>
</gene>
<dbReference type="Gene3D" id="1.10.101.10">
    <property type="entry name" value="PGBD-like superfamily/PGBD"/>
    <property type="match status" value="1"/>
</dbReference>
<dbReference type="Pfam" id="PF13699">
    <property type="entry name" value="eCIS_core"/>
    <property type="match status" value="1"/>
</dbReference>
<protein>
    <recommendedName>
        <fullName evidence="4">DUF4157 domain-containing protein</fullName>
    </recommendedName>
</protein>
<dbReference type="EMBL" id="UOFS01000048">
    <property type="protein sequence ID" value="VAX01184.1"/>
    <property type="molecule type" value="Genomic_DNA"/>
</dbReference>
<dbReference type="InterPro" id="IPR036365">
    <property type="entry name" value="PGBD-like_sf"/>
</dbReference>
<dbReference type="InterPro" id="IPR025295">
    <property type="entry name" value="eCIS_core_dom"/>
</dbReference>
<evidence type="ECO:0008006" key="4">
    <source>
        <dbReference type="Google" id="ProtNLM"/>
    </source>
</evidence>
<reference evidence="3" key="1">
    <citation type="submission" date="2018-06" db="EMBL/GenBank/DDBJ databases">
        <authorList>
            <person name="Zhirakovskaya E."/>
        </authorList>
    </citation>
    <scope>NUCLEOTIDE SEQUENCE</scope>
</reference>
<accession>A0A3B1AMT2</accession>
<evidence type="ECO:0000259" key="2">
    <source>
        <dbReference type="Pfam" id="PF13699"/>
    </source>
</evidence>
<evidence type="ECO:0000259" key="1">
    <source>
        <dbReference type="Pfam" id="PF01471"/>
    </source>
</evidence>
<evidence type="ECO:0000313" key="3">
    <source>
        <dbReference type="EMBL" id="VAX01184.1"/>
    </source>
</evidence>
<feature type="domain" description="Peptidoglycan binding-like" evidence="1">
    <location>
        <begin position="360"/>
        <end position="422"/>
    </location>
</feature>
<organism evidence="3">
    <name type="scientific">hydrothermal vent metagenome</name>
    <dbReference type="NCBI Taxonomy" id="652676"/>
    <lineage>
        <taxon>unclassified sequences</taxon>
        <taxon>metagenomes</taxon>
        <taxon>ecological metagenomes</taxon>
    </lineage>
</organism>
<proteinExistence type="predicted"/>
<name>A0A3B1AMT2_9ZZZZ</name>